<evidence type="ECO:0000313" key="3">
    <source>
        <dbReference type="EMBL" id="HIU26465.1"/>
    </source>
</evidence>
<feature type="region of interest" description="Disordered" evidence="1">
    <location>
        <begin position="1"/>
        <end position="23"/>
    </location>
</feature>
<dbReference type="SUPFAM" id="SSF52266">
    <property type="entry name" value="SGNH hydrolase"/>
    <property type="match status" value="1"/>
</dbReference>
<proteinExistence type="predicted"/>
<dbReference type="InterPro" id="IPR036514">
    <property type="entry name" value="SGNH_hydro_sf"/>
</dbReference>
<dbReference type="InterPro" id="IPR051532">
    <property type="entry name" value="Ester_Hydrolysis_Enzymes"/>
</dbReference>
<protein>
    <submittedName>
        <fullName evidence="3">Lysophospholipase</fullName>
    </submittedName>
</protein>
<dbReference type="EMBL" id="DVMP01000152">
    <property type="protein sequence ID" value="HIU26465.1"/>
    <property type="molecule type" value="Genomic_DNA"/>
</dbReference>
<reference evidence="3" key="2">
    <citation type="journal article" date="2021" name="PeerJ">
        <title>Extensive microbial diversity within the chicken gut microbiome revealed by metagenomics and culture.</title>
        <authorList>
            <person name="Gilroy R."/>
            <person name="Ravi A."/>
            <person name="Getino M."/>
            <person name="Pursley I."/>
            <person name="Horton D.L."/>
            <person name="Alikhan N.F."/>
            <person name="Baker D."/>
            <person name="Gharbi K."/>
            <person name="Hall N."/>
            <person name="Watson M."/>
            <person name="Adriaenssens E.M."/>
            <person name="Foster-Nyarko E."/>
            <person name="Jarju S."/>
            <person name="Secka A."/>
            <person name="Antonio M."/>
            <person name="Oren A."/>
            <person name="Chaudhuri R.R."/>
            <person name="La Ragione R."/>
            <person name="Hildebrand F."/>
            <person name="Pallen M.J."/>
        </authorList>
    </citation>
    <scope>NUCLEOTIDE SEQUENCE</scope>
    <source>
        <strain evidence="3">ChiHcec3-6078</strain>
    </source>
</reference>
<evidence type="ECO:0000256" key="1">
    <source>
        <dbReference type="SAM" id="MobiDB-lite"/>
    </source>
</evidence>
<dbReference type="Pfam" id="PF13472">
    <property type="entry name" value="Lipase_GDSL_2"/>
    <property type="match status" value="1"/>
</dbReference>
<evidence type="ECO:0000313" key="4">
    <source>
        <dbReference type="Proteomes" id="UP000824090"/>
    </source>
</evidence>
<organism evidence="3 4">
    <name type="scientific">Candidatus Allocopromorpha excrementigallinarum</name>
    <dbReference type="NCBI Taxonomy" id="2840742"/>
    <lineage>
        <taxon>Bacteria</taxon>
        <taxon>Bacillati</taxon>
        <taxon>Bacillota</taxon>
        <taxon>Clostridia</taxon>
        <taxon>Eubacteriales</taxon>
        <taxon>Eubacteriaceae</taxon>
        <taxon>Eubacteriaceae incertae sedis</taxon>
        <taxon>Candidatus Allocopromorpha</taxon>
    </lineage>
</organism>
<name>A0A9D1L6Y4_9FIRM</name>
<feature type="compositionally biased region" description="Basic and acidic residues" evidence="1">
    <location>
        <begin position="7"/>
        <end position="21"/>
    </location>
</feature>
<evidence type="ECO:0000259" key="2">
    <source>
        <dbReference type="Pfam" id="PF13472"/>
    </source>
</evidence>
<accession>A0A9D1L6Y4</accession>
<dbReference type="AlphaFoldDB" id="A0A9D1L6Y4"/>
<dbReference type="PANTHER" id="PTHR30383">
    <property type="entry name" value="THIOESTERASE 1/PROTEASE 1/LYSOPHOSPHOLIPASE L1"/>
    <property type="match status" value="1"/>
</dbReference>
<feature type="domain" description="SGNH hydrolase-type esterase" evidence="2">
    <location>
        <begin position="59"/>
        <end position="213"/>
    </location>
</feature>
<reference evidence="3" key="1">
    <citation type="submission" date="2020-10" db="EMBL/GenBank/DDBJ databases">
        <authorList>
            <person name="Gilroy R."/>
        </authorList>
    </citation>
    <scope>NUCLEOTIDE SEQUENCE</scope>
    <source>
        <strain evidence="3">ChiHcec3-6078</strain>
    </source>
</reference>
<gene>
    <name evidence="3" type="ORF">IAC50_08245</name>
</gene>
<comment type="caution">
    <text evidence="3">The sequence shown here is derived from an EMBL/GenBank/DDBJ whole genome shotgun (WGS) entry which is preliminary data.</text>
</comment>
<dbReference type="GO" id="GO:0004622">
    <property type="term" value="F:phosphatidylcholine lysophospholipase activity"/>
    <property type="evidence" value="ECO:0007669"/>
    <property type="project" value="TreeGrafter"/>
</dbReference>
<dbReference type="Gene3D" id="3.40.50.1110">
    <property type="entry name" value="SGNH hydrolase"/>
    <property type="match status" value="1"/>
</dbReference>
<dbReference type="InterPro" id="IPR013830">
    <property type="entry name" value="SGNH_hydro"/>
</dbReference>
<sequence length="227" mass="26154">MELLKNNTREAVPREDRSSRTKERKLKSYKQLNRIARKGQILFTGSSLCEQFPILEQLQSYGLNITVYNRGIGGYVIKELRAAKETCIFDLEPRKIFINIGSNDIGEGRLEKNIIADYEELLLEIRQRLPETRIYVMAYYPANVKDDFHVSRECAAAVKNRTKGKIDVLNRMLMEMAYRTGCTYVDANSGLADKDGQMKKELCIDGIHMWPDAYINVMDNLLPYLAE</sequence>
<dbReference type="Proteomes" id="UP000824090">
    <property type="component" value="Unassembled WGS sequence"/>
</dbReference>
<dbReference type="PANTHER" id="PTHR30383:SF5">
    <property type="entry name" value="SGNH HYDROLASE-TYPE ESTERASE DOMAIN-CONTAINING PROTEIN"/>
    <property type="match status" value="1"/>
</dbReference>